<feature type="region of interest" description="Disordered" evidence="1">
    <location>
        <begin position="1"/>
        <end position="30"/>
    </location>
</feature>
<comment type="caution">
    <text evidence="4">The sequence shown here is derived from an EMBL/GenBank/DDBJ whole genome shotgun (WGS) entry which is preliminary data.</text>
</comment>
<proteinExistence type="predicted"/>
<dbReference type="RefSeq" id="WP_189242336.1">
    <property type="nucleotide sequence ID" value="NZ_BMQP01000013.1"/>
</dbReference>
<feature type="compositionally biased region" description="Low complexity" evidence="1">
    <location>
        <begin position="7"/>
        <end position="18"/>
    </location>
</feature>
<feature type="transmembrane region" description="Helical" evidence="2">
    <location>
        <begin position="124"/>
        <end position="143"/>
    </location>
</feature>
<evidence type="ECO:0000259" key="3">
    <source>
        <dbReference type="Pfam" id="PF01757"/>
    </source>
</evidence>
<protein>
    <recommendedName>
        <fullName evidence="3">Acyltransferase 3 domain-containing protein</fullName>
    </recommendedName>
</protein>
<feature type="compositionally biased region" description="Polar residues" evidence="1">
    <location>
        <begin position="443"/>
        <end position="454"/>
    </location>
</feature>
<gene>
    <name evidence="4" type="ORF">Pro02_15470</name>
</gene>
<accession>A0A8J3S136</accession>
<feature type="transmembrane region" description="Helical" evidence="2">
    <location>
        <begin position="281"/>
        <end position="297"/>
    </location>
</feature>
<dbReference type="Proteomes" id="UP000655044">
    <property type="component" value="Unassembled WGS sequence"/>
</dbReference>
<feature type="transmembrane region" description="Helical" evidence="2">
    <location>
        <begin position="241"/>
        <end position="261"/>
    </location>
</feature>
<evidence type="ECO:0000256" key="1">
    <source>
        <dbReference type="SAM" id="MobiDB-lite"/>
    </source>
</evidence>
<name>A0A8J3S136_PLARO</name>
<reference evidence="4" key="1">
    <citation type="submission" date="2021-01" db="EMBL/GenBank/DDBJ databases">
        <title>Whole genome shotgun sequence of Planobispora rosea NBRC 15558.</title>
        <authorList>
            <person name="Komaki H."/>
            <person name="Tamura T."/>
        </authorList>
    </citation>
    <scope>NUCLEOTIDE SEQUENCE</scope>
    <source>
        <strain evidence="4">NBRC 15558</strain>
    </source>
</reference>
<evidence type="ECO:0000256" key="2">
    <source>
        <dbReference type="SAM" id="Phobius"/>
    </source>
</evidence>
<sequence>MATVLTRPAPGSAARRAPLTPPSGPPASPLAPAPGRDLFIDVLRLFGIALVVLQHWSMPVLSFTGEEIVTGNALASGNAWIITWISQVMPLVFFAGGAANAISRRGAVRRGATGPAWLATRLRRLAWPVLPLAAVWIPLPHLLLASGLPEQPVVTASRLAGQLLWFLAIYLVAVASTPLMLRLNAAYGWRVPAALAAGAVAVDVIRFTSGLEIAGFPNIVLVWLAVHQLGFLYADGRLRRPWIMAVTGYGLAALLVAAGPYPGSMIGMPGAAVSNMAPPTVALLAVAFGQIGLALGLRRQIVAFASWPGVDRVLGWAGPRMMTVYLWHMSALFTVTAVVVVGLGVSTPEPGGGAWLSGWPHWLLMLALAAWPMLRGFARFEEPPAAGPYRGGTVRIAVATALTGTGLLLLTMFGFVPGVAPVIGAGALLAGLLLTFSARTDGTPSARTDGTVSERTGGAASGRTDGTATARSGRAA</sequence>
<feature type="transmembrane region" description="Helical" evidence="2">
    <location>
        <begin position="324"/>
        <end position="346"/>
    </location>
</feature>
<feature type="region of interest" description="Disordered" evidence="1">
    <location>
        <begin position="443"/>
        <end position="476"/>
    </location>
</feature>
<feature type="transmembrane region" description="Helical" evidence="2">
    <location>
        <begin position="213"/>
        <end position="234"/>
    </location>
</feature>
<feature type="transmembrane region" description="Helical" evidence="2">
    <location>
        <begin position="77"/>
        <end position="103"/>
    </location>
</feature>
<keyword evidence="5" id="KW-1185">Reference proteome</keyword>
<evidence type="ECO:0000313" key="5">
    <source>
        <dbReference type="Proteomes" id="UP000655044"/>
    </source>
</evidence>
<dbReference type="InterPro" id="IPR002656">
    <property type="entry name" value="Acyl_transf_3_dom"/>
</dbReference>
<organism evidence="4 5">
    <name type="scientific">Planobispora rosea</name>
    <dbReference type="NCBI Taxonomy" id="35762"/>
    <lineage>
        <taxon>Bacteria</taxon>
        <taxon>Bacillati</taxon>
        <taxon>Actinomycetota</taxon>
        <taxon>Actinomycetes</taxon>
        <taxon>Streptosporangiales</taxon>
        <taxon>Streptosporangiaceae</taxon>
        <taxon>Planobispora</taxon>
    </lineage>
</organism>
<feature type="domain" description="Acyltransferase 3" evidence="3">
    <location>
        <begin position="38"/>
        <end position="369"/>
    </location>
</feature>
<feature type="transmembrane region" description="Helical" evidence="2">
    <location>
        <begin position="38"/>
        <end position="57"/>
    </location>
</feature>
<feature type="transmembrane region" description="Helical" evidence="2">
    <location>
        <begin position="188"/>
        <end position="207"/>
    </location>
</feature>
<dbReference type="EMBL" id="BOOI01000012">
    <property type="protein sequence ID" value="GIH83139.1"/>
    <property type="molecule type" value="Genomic_DNA"/>
</dbReference>
<feature type="transmembrane region" description="Helical" evidence="2">
    <location>
        <begin position="352"/>
        <end position="374"/>
    </location>
</feature>
<dbReference type="Pfam" id="PF01757">
    <property type="entry name" value="Acyl_transf_3"/>
    <property type="match status" value="1"/>
</dbReference>
<feature type="transmembrane region" description="Helical" evidence="2">
    <location>
        <begin position="419"/>
        <end position="438"/>
    </location>
</feature>
<keyword evidence="2" id="KW-0472">Membrane</keyword>
<feature type="transmembrane region" description="Helical" evidence="2">
    <location>
        <begin position="394"/>
        <end position="413"/>
    </location>
</feature>
<feature type="transmembrane region" description="Helical" evidence="2">
    <location>
        <begin position="163"/>
        <end position="181"/>
    </location>
</feature>
<feature type="compositionally biased region" description="Pro residues" evidence="1">
    <location>
        <begin position="19"/>
        <end position="30"/>
    </location>
</feature>
<evidence type="ECO:0000313" key="4">
    <source>
        <dbReference type="EMBL" id="GIH83139.1"/>
    </source>
</evidence>
<dbReference type="AlphaFoldDB" id="A0A8J3S136"/>
<keyword evidence="2" id="KW-0812">Transmembrane</keyword>
<keyword evidence="2" id="KW-1133">Transmembrane helix</keyword>
<dbReference type="GO" id="GO:0016747">
    <property type="term" value="F:acyltransferase activity, transferring groups other than amino-acyl groups"/>
    <property type="evidence" value="ECO:0007669"/>
    <property type="project" value="InterPro"/>
</dbReference>